<keyword evidence="1" id="KW-0456">Lyase</keyword>
<evidence type="ECO:0000313" key="2">
    <source>
        <dbReference type="Proteomes" id="UP000319335"/>
    </source>
</evidence>
<proteinExistence type="predicted"/>
<accession>A0A7Z8KM54</accession>
<sequence length="360" mass="39783">MRILSIDVGTGTQDILLYDTEREIENSLVMIMPSPTAITAERIRKATHERHNIVLTGDVMGGGPCVRAIKSHMENGLKVYATEKAALTIKDDIERVRSMGINIVSNDELEALPDDTKEIVLQDIDVDAFSNALASFGVSMPEMIAVAVQDHGNSPQESNRIYRFRIFERLIDEGGSFEQFAYNKDTVPEEFTRMAAVASTLKKQDFIKDTIIMDTGPAAIFGALLDQNALQPAIVVNIGNGHTLAAIVKDYHVVALFEHHSSALDGEKLQKYILEFASGKLTFEDIFGDGGHGCYIRETPGLDAIRSIMITGPRRNILMDMNEEEKDSVVWDKLHFASPYGNMMLSGCFGLLTVQLGKEL</sequence>
<comment type="caution">
    <text evidence="1">The sequence shown here is derived from an EMBL/GenBank/DDBJ whole genome shotgun (WGS) entry which is preliminary data.</text>
</comment>
<gene>
    <name evidence="1" type="ORF">FKV42_12690</name>
</gene>
<organism evidence="1 2">
    <name type="scientific">Methanolobus vulcani</name>
    <dbReference type="NCBI Taxonomy" id="38026"/>
    <lineage>
        <taxon>Archaea</taxon>
        <taxon>Methanobacteriati</taxon>
        <taxon>Methanobacteriota</taxon>
        <taxon>Stenosarchaea group</taxon>
        <taxon>Methanomicrobia</taxon>
        <taxon>Methanosarcinales</taxon>
        <taxon>Methanosarcinaceae</taxon>
        <taxon>Methanolobus</taxon>
    </lineage>
</organism>
<name>A0A7Z8KM54_9EURY</name>
<dbReference type="Pfam" id="PF08735">
    <property type="entry name" value="DUF1786"/>
    <property type="match status" value="1"/>
</dbReference>
<dbReference type="PIRSF" id="PIRSF029129">
    <property type="entry name" value="DUF1786_pyruvate_format-lyase"/>
    <property type="match status" value="1"/>
</dbReference>
<dbReference type="GO" id="GO:0016829">
    <property type="term" value="F:lyase activity"/>
    <property type="evidence" value="ECO:0007669"/>
    <property type="project" value="UniProtKB-KW"/>
</dbReference>
<dbReference type="RefSeq" id="WP_154810671.1">
    <property type="nucleotide sequence ID" value="NZ_VIAQ01000019.1"/>
</dbReference>
<keyword evidence="2" id="KW-1185">Reference proteome</keyword>
<evidence type="ECO:0000313" key="1">
    <source>
        <dbReference type="EMBL" id="TQD24045.1"/>
    </source>
</evidence>
<dbReference type="InterPro" id="IPR014846">
    <property type="entry name" value="DUF1786_pyruvate_format-lyase"/>
</dbReference>
<dbReference type="SUPFAM" id="SSF53067">
    <property type="entry name" value="Actin-like ATPase domain"/>
    <property type="match status" value="1"/>
</dbReference>
<reference evidence="1 2" key="1">
    <citation type="submission" date="2019-06" db="EMBL/GenBank/DDBJ databases">
        <title>Draft genome sequence of Methanolobus vulcani B1d.</title>
        <authorList>
            <person name="Creighbaum A.J."/>
            <person name="Ticak T."/>
            <person name="Hariraju D."/>
            <person name="Arivett B.A."/>
            <person name="Ferguson D.J.Jr."/>
        </authorList>
    </citation>
    <scope>NUCLEOTIDE SEQUENCE [LARGE SCALE GENOMIC DNA]</scope>
    <source>
        <strain evidence="1 2">B1d</strain>
    </source>
</reference>
<dbReference type="AlphaFoldDB" id="A0A7Z8KM54"/>
<dbReference type="InterPro" id="IPR043129">
    <property type="entry name" value="ATPase_NBD"/>
</dbReference>
<keyword evidence="1" id="KW-0670">Pyruvate</keyword>
<protein>
    <submittedName>
        <fullName evidence="1">Pyruvate formate lyase-activating protein</fullName>
    </submittedName>
</protein>
<dbReference type="OrthoDB" id="51532at2157"/>
<dbReference type="EMBL" id="VIAQ01000019">
    <property type="protein sequence ID" value="TQD24045.1"/>
    <property type="molecule type" value="Genomic_DNA"/>
</dbReference>
<dbReference type="Proteomes" id="UP000319335">
    <property type="component" value="Unassembled WGS sequence"/>
</dbReference>